<gene>
    <name evidence="1" type="ORF">C427_1180</name>
</gene>
<dbReference type="HOGENOM" id="CLU_3314101_0_0_6"/>
<name>K6ZM27_9ALTE</name>
<accession>K6ZM27</accession>
<reference evidence="1 2" key="1">
    <citation type="journal article" date="2013" name="Genome Announc.">
        <title>Complete Genome Sequence of Glaciecola psychrophila Strain 170T.</title>
        <authorList>
            <person name="Yin J."/>
            <person name="Chen J."/>
            <person name="Liu G."/>
            <person name="Yu Y."/>
            <person name="Song L."/>
            <person name="Wang X."/>
            <person name="Qu X."/>
        </authorList>
    </citation>
    <scope>NUCLEOTIDE SEQUENCE [LARGE SCALE GENOMIC DNA]</scope>
    <source>
        <strain evidence="1 2">170</strain>
    </source>
</reference>
<organism evidence="1 2">
    <name type="scientific">Paraglaciecola psychrophila 170</name>
    <dbReference type="NCBI Taxonomy" id="1129794"/>
    <lineage>
        <taxon>Bacteria</taxon>
        <taxon>Pseudomonadati</taxon>
        <taxon>Pseudomonadota</taxon>
        <taxon>Gammaproteobacteria</taxon>
        <taxon>Alteromonadales</taxon>
        <taxon>Alteromonadaceae</taxon>
        <taxon>Paraglaciecola</taxon>
    </lineage>
</organism>
<evidence type="ECO:0000313" key="1">
    <source>
        <dbReference type="EMBL" id="AGH43289.1"/>
    </source>
</evidence>
<dbReference type="KEGG" id="gps:C427_1180"/>
<evidence type="ECO:0000313" key="2">
    <source>
        <dbReference type="Proteomes" id="UP000011864"/>
    </source>
</evidence>
<protein>
    <submittedName>
        <fullName evidence="1">Uncharacterized protein</fullName>
    </submittedName>
</protein>
<keyword evidence="2" id="KW-1185">Reference proteome</keyword>
<dbReference type="EMBL" id="CP003837">
    <property type="protein sequence ID" value="AGH43289.1"/>
    <property type="molecule type" value="Genomic_DNA"/>
</dbReference>
<sequence>MILRGGNNGRFTTTPSGSNVKTISGQSMITIDKLLILNE</sequence>
<proteinExistence type="predicted"/>
<dbReference type="Proteomes" id="UP000011864">
    <property type="component" value="Chromosome"/>
</dbReference>
<dbReference type="AlphaFoldDB" id="K6ZM27"/>